<evidence type="ECO:0000256" key="1">
    <source>
        <dbReference type="SAM" id="MobiDB-lite"/>
    </source>
</evidence>
<accession>A0A084WQ76</accession>
<sequence>MPDFQELQANAESPQVHAHHRTRPWSSSTACVSVRIRPAKRKCSSAFREPPTLGRHCGSKTFYSC</sequence>
<reference evidence="2 4" key="1">
    <citation type="journal article" date="2014" name="BMC Genomics">
        <title>Genome sequence of Anopheles sinensis provides insight into genetics basis of mosquito competence for malaria parasites.</title>
        <authorList>
            <person name="Zhou D."/>
            <person name="Zhang D."/>
            <person name="Ding G."/>
            <person name="Shi L."/>
            <person name="Hou Q."/>
            <person name="Ye Y."/>
            <person name="Xu Y."/>
            <person name="Zhou H."/>
            <person name="Xiong C."/>
            <person name="Li S."/>
            <person name="Yu J."/>
            <person name="Hong S."/>
            <person name="Yu X."/>
            <person name="Zou P."/>
            <person name="Chen C."/>
            <person name="Chang X."/>
            <person name="Wang W."/>
            <person name="Lv Y."/>
            <person name="Sun Y."/>
            <person name="Ma L."/>
            <person name="Shen B."/>
            <person name="Zhu C."/>
        </authorList>
    </citation>
    <scope>NUCLEOTIDE SEQUENCE [LARGE SCALE GENOMIC DNA]</scope>
</reference>
<feature type="region of interest" description="Disordered" evidence="1">
    <location>
        <begin position="1"/>
        <end position="26"/>
    </location>
</feature>
<dbReference type="EMBL" id="ATLV01025283">
    <property type="status" value="NOT_ANNOTATED_CDS"/>
    <property type="molecule type" value="Genomic_DNA"/>
</dbReference>
<keyword evidence="4" id="KW-1185">Reference proteome</keyword>
<dbReference type="AlphaFoldDB" id="A0A084WQ76"/>
<proteinExistence type="predicted"/>
<name>A0A084WQ76_ANOSI</name>
<protein>
    <submittedName>
        <fullName evidence="2 3">Uncharacterized protein</fullName>
    </submittedName>
</protein>
<dbReference type="VEuPathDB" id="VectorBase:ASIC020581"/>
<evidence type="ECO:0000313" key="2">
    <source>
        <dbReference type="EMBL" id="KFB52370.1"/>
    </source>
</evidence>
<dbReference type="EnsemblMetazoa" id="ASIC020581-RA">
    <property type="protein sequence ID" value="ASIC020581-PA"/>
    <property type="gene ID" value="ASIC020581"/>
</dbReference>
<dbReference type="Proteomes" id="UP000030765">
    <property type="component" value="Unassembled WGS sequence"/>
</dbReference>
<organism evidence="2">
    <name type="scientific">Anopheles sinensis</name>
    <name type="common">Mosquito</name>
    <dbReference type="NCBI Taxonomy" id="74873"/>
    <lineage>
        <taxon>Eukaryota</taxon>
        <taxon>Metazoa</taxon>
        <taxon>Ecdysozoa</taxon>
        <taxon>Arthropoda</taxon>
        <taxon>Hexapoda</taxon>
        <taxon>Insecta</taxon>
        <taxon>Pterygota</taxon>
        <taxon>Neoptera</taxon>
        <taxon>Endopterygota</taxon>
        <taxon>Diptera</taxon>
        <taxon>Nematocera</taxon>
        <taxon>Culicoidea</taxon>
        <taxon>Culicidae</taxon>
        <taxon>Anophelinae</taxon>
        <taxon>Anopheles</taxon>
    </lineage>
</organism>
<evidence type="ECO:0000313" key="3">
    <source>
        <dbReference type="EnsemblMetazoa" id="ASIC020581-PA"/>
    </source>
</evidence>
<evidence type="ECO:0000313" key="4">
    <source>
        <dbReference type="Proteomes" id="UP000030765"/>
    </source>
</evidence>
<reference evidence="3" key="2">
    <citation type="submission" date="2020-05" db="UniProtKB">
        <authorList>
            <consortium name="EnsemblMetazoa"/>
        </authorList>
    </citation>
    <scope>IDENTIFICATION</scope>
</reference>
<dbReference type="EMBL" id="KE525379">
    <property type="protein sequence ID" value="KFB52370.1"/>
    <property type="molecule type" value="Genomic_DNA"/>
</dbReference>
<gene>
    <name evidence="2" type="ORF">ZHAS_00020581</name>
</gene>